<dbReference type="PANTHER" id="PTHR12151:SF5">
    <property type="entry name" value="AT19154P"/>
    <property type="match status" value="1"/>
</dbReference>
<comment type="similarity">
    <text evidence="2 8">Belongs to the SCO1/2 family.</text>
</comment>
<dbReference type="EMBL" id="KV425609">
    <property type="protein sequence ID" value="KZT21256.1"/>
    <property type="molecule type" value="Genomic_DNA"/>
</dbReference>
<dbReference type="GO" id="GO:0006878">
    <property type="term" value="P:intracellular copper ion homeostasis"/>
    <property type="evidence" value="ECO:0007669"/>
    <property type="project" value="UniProtKB-UniRule"/>
</dbReference>
<gene>
    <name evidence="13" type="ORF">NEOLEDRAFT_1150815</name>
</gene>
<comment type="subcellular location">
    <subcellularLocation>
        <location evidence="1 8">Mitochondrion inner membrane</location>
    </subcellularLocation>
</comment>
<keyword evidence="6 8" id="KW-0496">Mitochondrion</keyword>
<proteinExistence type="inferred from homology"/>
<dbReference type="Pfam" id="PF02630">
    <property type="entry name" value="SCO1-SenC"/>
    <property type="match status" value="1"/>
</dbReference>
<dbReference type="InterPro" id="IPR017276">
    <property type="entry name" value="Synth_of_cyt-c-oxidase_Sco1/2"/>
</dbReference>
<accession>A0A165PMN2</accession>
<dbReference type="GO" id="GO:0005743">
    <property type="term" value="C:mitochondrial inner membrane"/>
    <property type="evidence" value="ECO:0007669"/>
    <property type="project" value="UniProtKB-SubCell"/>
</dbReference>
<feature type="binding site" evidence="9">
    <location>
        <position position="239"/>
    </location>
    <ligand>
        <name>Cu cation</name>
        <dbReference type="ChEBI" id="CHEBI:23378"/>
    </ligand>
</feature>
<keyword evidence="5 9" id="KW-0186">Copper</keyword>
<feature type="disulfide bond" description="Redox-active" evidence="10">
    <location>
        <begin position="148"/>
        <end position="152"/>
    </location>
</feature>
<feature type="domain" description="Thioredoxin" evidence="12">
    <location>
        <begin position="110"/>
        <end position="275"/>
    </location>
</feature>
<evidence type="ECO:0000256" key="8">
    <source>
        <dbReference type="PIRNR" id="PIRNR037736"/>
    </source>
</evidence>
<feature type="binding site" evidence="9">
    <location>
        <position position="152"/>
    </location>
    <ligand>
        <name>Cu cation</name>
        <dbReference type="ChEBI" id="CHEBI:23378"/>
    </ligand>
</feature>
<evidence type="ECO:0000256" key="1">
    <source>
        <dbReference type="ARBA" id="ARBA00004273"/>
    </source>
</evidence>
<keyword evidence="3 9" id="KW-0479">Metal-binding</keyword>
<evidence type="ECO:0000256" key="5">
    <source>
        <dbReference type="ARBA" id="ARBA00023008"/>
    </source>
</evidence>
<evidence type="ECO:0000256" key="10">
    <source>
        <dbReference type="PIRSR" id="PIRSR603782-2"/>
    </source>
</evidence>
<evidence type="ECO:0000256" key="11">
    <source>
        <dbReference type="SAM" id="MobiDB-lite"/>
    </source>
</evidence>
<evidence type="ECO:0000313" key="14">
    <source>
        <dbReference type="Proteomes" id="UP000076761"/>
    </source>
</evidence>
<evidence type="ECO:0000256" key="3">
    <source>
        <dbReference type="ARBA" id="ARBA00022723"/>
    </source>
</evidence>
<sequence>MQTSLLLSVFRQLPLPRPRALCSRTFTASQRSVRVPEAGPSRLGPSGARCYSEVSQQTPSGERDRSAVGVFTPKAALLFVTAGVGLFMYFRHEKQKLLEQKEKELESRQYGRAHVGGPFSLTTHKGEPFTEKDMLGRWTLVYFGFTNCPDICPAELDKMTTIVNKIEPVHGPILHPLFISVDPARDSPSQIAKYLTDFHPRFTGLTGSYDDVKATCKAYRVYFSTPPGTKPGDDYLVDHSIFVYLMDPEGQFVDAFGQVSTVEDVVTRFNKELGEWQKEKGRKV</sequence>
<dbReference type="PROSITE" id="PS51352">
    <property type="entry name" value="THIOREDOXIN_2"/>
    <property type="match status" value="1"/>
</dbReference>
<dbReference type="AlphaFoldDB" id="A0A165PMN2"/>
<reference evidence="13 14" key="1">
    <citation type="journal article" date="2016" name="Mol. Biol. Evol.">
        <title>Comparative Genomics of Early-Diverging Mushroom-Forming Fungi Provides Insights into the Origins of Lignocellulose Decay Capabilities.</title>
        <authorList>
            <person name="Nagy L.G."/>
            <person name="Riley R."/>
            <person name="Tritt A."/>
            <person name="Adam C."/>
            <person name="Daum C."/>
            <person name="Floudas D."/>
            <person name="Sun H."/>
            <person name="Yadav J.S."/>
            <person name="Pangilinan J."/>
            <person name="Larsson K.H."/>
            <person name="Matsuura K."/>
            <person name="Barry K."/>
            <person name="Labutti K."/>
            <person name="Kuo R."/>
            <person name="Ohm R.A."/>
            <person name="Bhattacharya S.S."/>
            <person name="Shirouzu T."/>
            <person name="Yoshinaga Y."/>
            <person name="Martin F.M."/>
            <person name="Grigoriev I.V."/>
            <person name="Hibbett D.S."/>
        </authorList>
    </citation>
    <scope>NUCLEOTIDE SEQUENCE [LARGE SCALE GENOMIC DNA]</scope>
    <source>
        <strain evidence="13 14">HHB14362 ss-1</strain>
    </source>
</reference>
<evidence type="ECO:0000259" key="12">
    <source>
        <dbReference type="PROSITE" id="PS51352"/>
    </source>
</evidence>
<feature type="region of interest" description="Disordered" evidence="11">
    <location>
        <begin position="33"/>
        <end position="66"/>
    </location>
</feature>
<dbReference type="STRING" id="1314782.A0A165PMN2"/>
<keyword evidence="4 8" id="KW-0999">Mitochondrion inner membrane</keyword>
<keyword evidence="14" id="KW-1185">Reference proteome</keyword>
<dbReference type="SUPFAM" id="SSF52833">
    <property type="entry name" value="Thioredoxin-like"/>
    <property type="match status" value="1"/>
</dbReference>
<dbReference type="InterPro" id="IPR003782">
    <property type="entry name" value="SCO1/SenC"/>
</dbReference>
<dbReference type="Proteomes" id="UP000076761">
    <property type="component" value="Unassembled WGS sequence"/>
</dbReference>
<evidence type="ECO:0000256" key="6">
    <source>
        <dbReference type="ARBA" id="ARBA00023128"/>
    </source>
</evidence>
<dbReference type="PANTHER" id="PTHR12151">
    <property type="entry name" value="ELECTRON TRANSPORT PROTIN SCO1/SENC FAMILY MEMBER"/>
    <property type="match status" value="1"/>
</dbReference>
<dbReference type="Gene3D" id="3.40.30.10">
    <property type="entry name" value="Glutaredoxin"/>
    <property type="match status" value="1"/>
</dbReference>
<evidence type="ECO:0000256" key="9">
    <source>
        <dbReference type="PIRSR" id="PIRSR037736-1"/>
    </source>
</evidence>
<dbReference type="InParanoid" id="A0A165PMN2"/>
<protein>
    <submittedName>
        <fullName evidence="13">SCO1 protein</fullName>
    </submittedName>
</protein>
<evidence type="ECO:0000256" key="7">
    <source>
        <dbReference type="ARBA" id="ARBA00023136"/>
    </source>
</evidence>
<dbReference type="GO" id="GO:0033617">
    <property type="term" value="P:mitochondrial respiratory chain complex IV assembly"/>
    <property type="evidence" value="ECO:0007669"/>
    <property type="project" value="TreeGrafter"/>
</dbReference>
<dbReference type="FunFam" id="3.40.30.10:FF:000013">
    <property type="entry name" value="Blast:Protein SCO1 homolog, mitochondrial"/>
    <property type="match status" value="1"/>
</dbReference>
<organism evidence="13 14">
    <name type="scientific">Neolentinus lepideus HHB14362 ss-1</name>
    <dbReference type="NCBI Taxonomy" id="1314782"/>
    <lineage>
        <taxon>Eukaryota</taxon>
        <taxon>Fungi</taxon>
        <taxon>Dikarya</taxon>
        <taxon>Basidiomycota</taxon>
        <taxon>Agaricomycotina</taxon>
        <taxon>Agaricomycetes</taxon>
        <taxon>Gloeophyllales</taxon>
        <taxon>Gloeophyllaceae</taxon>
        <taxon>Neolentinus</taxon>
    </lineage>
</organism>
<dbReference type="InterPro" id="IPR036249">
    <property type="entry name" value="Thioredoxin-like_sf"/>
</dbReference>
<keyword evidence="7" id="KW-0472">Membrane</keyword>
<dbReference type="PIRSF" id="PIRSF037736">
    <property type="entry name" value="SCO1"/>
    <property type="match status" value="1"/>
</dbReference>
<keyword evidence="10" id="KW-1015">Disulfide bond</keyword>
<feature type="binding site" evidence="9">
    <location>
        <position position="148"/>
    </location>
    <ligand>
        <name>Cu cation</name>
        <dbReference type="ChEBI" id="CHEBI:23378"/>
    </ligand>
</feature>
<dbReference type="GO" id="GO:0005507">
    <property type="term" value="F:copper ion binding"/>
    <property type="evidence" value="ECO:0007669"/>
    <property type="project" value="InterPro"/>
</dbReference>
<evidence type="ECO:0000313" key="13">
    <source>
        <dbReference type="EMBL" id="KZT21256.1"/>
    </source>
</evidence>
<name>A0A165PMN2_9AGAM</name>
<dbReference type="FunCoup" id="A0A165PMN2">
    <property type="interactions" value="198"/>
</dbReference>
<evidence type="ECO:0000256" key="4">
    <source>
        <dbReference type="ARBA" id="ARBA00022792"/>
    </source>
</evidence>
<dbReference type="InterPro" id="IPR013766">
    <property type="entry name" value="Thioredoxin_domain"/>
</dbReference>
<dbReference type="OrthoDB" id="270009at2759"/>
<evidence type="ECO:0000256" key="2">
    <source>
        <dbReference type="ARBA" id="ARBA00010996"/>
    </source>
</evidence>
<dbReference type="CDD" id="cd02968">
    <property type="entry name" value="SCO"/>
    <property type="match status" value="1"/>
</dbReference>
<dbReference type="GO" id="GO:0016531">
    <property type="term" value="F:copper chaperone activity"/>
    <property type="evidence" value="ECO:0007669"/>
    <property type="project" value="InterPro"/>
</dbReference>